<organism evidence="1 2">
    <name type="scientific">Motilibacter rhizosphaerae</name>
    <dbReference type="NCBI Taxonomy" id="598652"/>
    <lineage>
        <taxon>Bacteria</taxon>
        <taxon>Bacillati</taxon>
        <taxon>Actinomycetota</taxon>
        <taxon>Actinomycetes</taxon>
        <taxon>Motilibacterales</taxon>
        <taxon>Motilibacteraceae</taxon>
        <taxon>Motilibacter</taxon>
    </lineage>
</organism>
<proteinExistence type="predicted"/>
<dbReference type="SUPFAM" id="SSF48452">
    <property type="entry name" value="TPR-like"/>
    <property type="match status" value="2"/>
</dbReference>
<dbReference type="OrthoDB" id="5477158at2"/>
<dbReference type="PANTHER" id="PTHR44998">
    <property type="match status" value="1"/>
</dbReference>
<protein>
    <submittedName>
        <fullName evidence="1">Flp pilus assembly protein TadD</fullName>
    </submittedName>
</protein>
<accession>A0A4Q7NTG4</accession>
<evidence type="ECO:0000313" key="2">
    <source>
        <dbReference type="Proteomes" id="UP000293638"/>
    </source>
</evidence>
<sequence length="436" mass="45649">MRRAFPVVSILLAVVLGVSAVLLATGTGRSSARQRAAADVSAPDQLSGSSDAALAALQHHLALQPKDSAGWASLAAAYVARARLTSEPTYYPKADAAVQQSLRLQADGNVPGMVASAALHAARHDFSGALASAQKAVAAAPDSADAYLVEVDALEELGRYAEAERAAERADDLRPGVSTFSRLSYLAELRGDIPAARRLMTMALDDATLADDKAFAHVHLGALDRQTGDLAGAEREYAASLQAEPGYVPAMAAQAQALGARGKVDQAVALYEQVVTKMPLAEYLLAYGELLDSVGRHQQAQVQYAVVKASAQLARANGVDADLEVAHYEADHGSPAAALQVARAEWDRRHCILSADALGWALHAAGRDREAVPYLLQATALGTKDARVLYHLGTAQIGAGQKAAGKRTLQRALALEPTFSPLYAPAARRALSSLGA</sequence>
<evidence type="ECO:0000313" key="1">
    <source>
        <dbReference type="EMBL" id="RZS89682.1"/>
    </source>
</evidence>
<dbReference type="InterPro" id="IPR019734">
    <property type="entry name" value="TPR_rpt"/>
</dbReference>
<dbReference type="Proteomes" id="UP000293638">
    <property type="component" value="Unassembled WGS sequence"/>
</dbReference>
<reference evidence="1 2" key="1">
    <citation type="submission" date="2019-02" db="EMBL/GenBank/DDBJ databases">
        <title>Genomic Encyclopedia of Type Strains, Phase IV (KMG-IV): sequencing the most valuable type-strain genomes for metagenomic binning, comparative biology and taxonomic classification.</title>
        <authorList>
            <person name="Goeker M."/>
        </authorList>
    </citation>
    <scope>NUCLEOTIDE SEQUENCE [LARGE SCALE GENOMIC DNA]</scope>
    <source>
        <strain evidence="1 2">DSM 45622</strain>
    </source>
</reference>
<name>A0A4Q7NTG4_9ACTN</name>
<dbReference type="Gene3D" id="1.25.40.10">
    <property type="entry name" value="Tetratricopeptide repeat domain"/>
    <property type="match status" value="3"/>
</dbReference>
<keyword evidence="2" id="KW-1185">Reference proteome</keyword>
<gene>
    <name evidence="1" type="ORF">EV189_1453</name>
</gene>
<dbReference type="InterPro" id="IPR011990">
    <property type="entry name" value="TPR-like_helical_dom_sf"/>
</dbReference>
<comment type="caution">
    <text evidence="1">The sequence shown here is derived from an EMBL/GenBank/DDBJ whole genome shotgun (WGS) entry which is preliminary data.</text>
</comment>
<dbReference type="EMBL" id="SGXD01000002">
    <property type="protein sequence ID" value="RZS89682.1"/>
    <property type="molecule type" value="Genomic_DNA"/>
</dbReference>
<dbReference type="Pfam" id="PF13181">
    <property type="entry name" value="TPR_8"/>
    <property type="match status" value="1"/>
</dbReference>
<dbReference type="AlphaFoldDB" id="A0A4Q7NTG4"/>
<dbReference type="RefSeq" id="WP_130492253.1">
    <property type="nucleotide sequence ID" value="NZ_SGXD01000002.1"/>
</dbReference>
<dbReference type="PANTHER" id="PTHR44998:SF1">
    <property type="entry name" value="UDP-N-ACETYLGLUCOSAMINE--PEPTIDE N-ACETYLGLUCOSAMINYLTRANSFERASE 110 KDA SUBUNIT"/>
    <property type="match status" value="1"/>
</dbReference>
<dbReference type="SMART" id="SM00028">
    <property type="entry name" value="TPR"/>
    <property type="match status" value="5"/>
</dbReference>